<evidence type="ECO:0000256" key="1">
    <source>
        <dbReference type="SAM" id="SignalP"/>
    </source>
</evidence>
<proteinExistence type="predicted"/>
<dbReference type="AlphaFoldDB" id="A0A6J2XZ14"/>
<feature type="chain" id="PRO_5026975701" evidence="1">
    <location>
        <begin position="21"/>
        <end position="761"/>
    </location>
</feature>
<sequence length="761" mass="85384">MALYFKVIFTSICLFEIAKCQITNSIPEELQGCYRRNFTITARPPLTVPLLVELIRKIEIDPKYTMNTRMLSSWMMRKVVYDGIRKSPGLNIDENIALPYAATLNKFHKFKVINDYLLDGTSRINSQDFLTLDELCFLHKLVSNSIDPFENGEDLSVTCQDNSFSNMQFASDGSDAQSACPLKLGNVKTNWGSISVSHLIAGVATGLQQNQVTFQRIIDAIHTNTGATNISSALLSDANDVNHEVDNVLFATIVGDLGEVVLSQATENPIIGNQGYWNDTLLPRAFYLRSRQWDLTQAEILAGIDAAIIGKTVQHLVNILDSTRLSQIIDMYYSSRGIPYQFDFKVSNRSNSLEFILTSKSLEDQIYGATILLREIRALYPLTLTPDYIRQLSTSISQVYTNASRSIANSFDQIEYVGGIQLKANLEVIVILDNTFAPYETQRMLYSLAELIDLSYYGSSIGIINGQNGNWIVNVTREYFQMFQSFEQMDQASTWPRTLSLSRSLESVINYYQNKTNIDCSARVIWPVAQAVVVFNNDGRITDNDGAPSRRLIQTIKDSYPQTHMLYMSEDRNSFFKDLLVEDDDSIINPSADALSTAKEISSKLSVLPAGLIKFYCNYADVRFEKYLTPGVENRFEIHREYIKRGAVTTKFLNKDYGDLAVCFFASRTSAPTNKSCQSLTVNGEISFNSRSLCTTESACDVQYTLTSNNSQVKCAESDCRYPDQVLVIITYSYTSGSSGLGSGFFLSVSLILVAWLTNLF</sequence>
<evidence type="ECO:0000313" key="2">
    <source>
        <dbReference type="Proteomes" id="UP000504635"/>
    </source>
</evidence>
<dbReference type="KEGG" id="soy:115882230"/>
<evidence type="ECO:0000313" key="3">
    <source>
        <dbReference type="RefSeq" id="XP_030756010.1"/>
    </source>
</evidence>
<reference evidence="3" key="1">
    <citation type="submission" date="2025-08" db="UniProtKB">
        <authorList>
            <consortium name="RefSeq"/>
        </authorList>
    </citation>
    <scope>IDENTIFICATION</scope>
    <source>
        <tissue evidence="3">Gonads</tissue>
    </source>
</reference>
<dbReference type="GeneID" id="115882230"/>
<keyword evidence="1" id="KW-0732">Signal</keyword>
<name>A0A6J2XZ14_SITOR</name>
<gene>
    <name evidence="3" type="primary">LOC115882230</name>
</gene>
<dbReference type="OrthoDB" id="10256829at2759"/>
<organism evidence="2 3">
    <name type="scientific">Sitophilus oryzae</name>
    <name type="common">Rice weevil</name>
    <name type="synonym">Curculio oryzae</name>
    <dbReference type="NCBI Taxonomy" id="7048"/>
    <lineage>
        <taxon>Eukaryota</taxon>
        <taxon>Metazoa</taxon>
        <taxon>Ecdysozoa</taxon>
        <taxon>Arthropoda</taxon>
        <taxon>Hexapoda</taxon>
        <taxon>Insecta</taxon>
        <taxon>Pterygota</taxon>
        <taxon>Neoptera</taxon>
        <taxon>Endopterygota</taxon>
        <taxon>Coleoptera</taxon>
        <taxon>Polyphaga</taxon>
        <taxon>Cucujiformia</taxon>
        <taxon>Curculionidae</taxon>
        <taxon>Dryophthorinae</taxon>
        <taxon>Sitophilus</taxon>
    </lineage>
</organism>
<dbReference type="RefSeq" id="XP_030756010.1">
    <property type="nucleotide sequence ID" value="XM_030900150.1"/>
</dbReference>
<feature type="signal peptide" evidence="1">
    <location>
        <begin position="1"/>
        <end position="20"/>
    </location>
</feature>
<protein>
    <submittedName>
        <fullName evidence="3">Uncharacterized protein LOC115882230</fullName>
    </submittedName>
</protein>
<keyword evidence="2" id="KW-1185">Reference proteome</keyword>
<dbReference type="InParanoid" id="A0A6J2XZ14"/>
<dbReference type="Proteomes" id="UP000504635">
    <property type="component" value="Unplaced"/>
</dbReference>
<accession>A0A6J2XZ14</accession>